<keyword evidence="2" id="KW-1185">Reference proteome</keyword>
<evidence type="ECO:0000256" key="1">
    <source>
        <dbReference type="SAM" id="MobiDB-lite"/>
    </source>
</evidence>
<proteinExistence type="predicted"/>
<evidence type="ECO:0000313" key="2">
    <source>
        <dbReference type="Proteomes" id="UP000189703"/>
    </source>
</evidence>
<dbReference type="RefSeq" id="XP_019054120.1">
    <property type="nucleotide sequence ID" value="XM_019198575.1"/>
</dbReference>
<sequence>MKIPSFELATSTTRKYLSFPRSLISNLECSGDHSVFDKDACFGKIILVVYVDDIVLTGSDEHEETGLLGSKPVEIPMDPNVKTTDSQGEPLEDPVRYRRLVGKQIYLSITRTGISFNVGVLSEFMQNPITTHWDGALRVLKYLK</sequence>
<dbReference type="PANTHER" id="PTHR11439:SF484">
    <property type="entry name" value="REVERSE TRANSCRIPTASE TY1_COPIA-TYPE DOMAIN-CONTAINING PROTEIN"/>
    <property type="match status" value="1"/>
</dbReference>
<evidence type="ECO:0000313" key="3">
    <source>
        <dbReference type="RefSeq" id="XP_019054120.1"/>
    </source>
</evidence>
<dbReference type="InParanoid" id="A0A1U8Q7Q9"/>
<accession>A0A1U8Q7Q9</accession>
<name>A0A1U8Q7Q9_NELNU</name>
<feature type="non-terminal residue" evidence="3">
    <location>
        <position position="144"/>
    </location>
</feature>
<organism evidence="2 3">
    <name type="scientific">Nelumbo nucifera</name>
    <name type="common">Sacred lotus</name>
    <dbReference type="NCBI Taxonomy" id="4432"/>
    <lineage>
        <taxon>Eukaryota</taxon>
        <taxon>Viridiplantae</taxon>
        <taxon>Streptophyta</taxon>
        <taxon>Embryophyta</taxon>
        <taxon>Tracheophyta</taxon>
        <taxon>Spermatophyta</taxon>
        <taxon>Magnoliopsida</taxon>
        <taxon>Proteales</taxon>
        <taxon>Nelumbonaceae</taxon>
        <taxon>Nelumbo</taxon>
    </lineage>
</organism>
<gene>
    <name evidence="3" type="primary">LOC109115017</name>
</gene>
<dbReference type="AlphaFoldDB" id="A0A1U8Q7Q9"/>
<dbReference type="OrthoDB" id="128382at2759"/>
<dbReference type="Proteomes" id="UP000189703">
    <property type="component" value="Unplaced"/>
</dbReference>
<dbReference type="GeneID" id="109115017"/>
<protein>
    <submittedName>
        <fullName evidence="3">Uncharacterized protein LOC109115017</fullName>
    </submittedName>
</protein>
<dbReference type="KEGG" id="nnu:109115017"/>
<feature type="region of interest" description="Disordered" evidence="1">
    <location>
        <begin position="69"/>
        <end position="90"/>
    </location>
</feature>
<reference evidence="3" key="1">
    <citation type="submission" date="2025-08" db="UniProtKB">
        <authorList>
            <consortium name="RefSeq"/>
        </authorList>
    </citation>
    <scope>IDENTIFICATION</scope>
</reference>
<dbReference type="eggNOG" id="KOG0017">
    <property type="taxonomic scope" value="Eukaryota"/>
</dbReference>
<dbReference type="PANTHER" id="PTHR11439">
    <property type="entry name" value="GAG-POL-RELATED RETROTRANSPOSON"/>
    <property type="match status" value="1"/>
</dbReference>